<keyword evidence="7 9" id="KW-0472">Membrane</keyword>
<dbReference type="InterPro" id="IPR000425">
    <property type="entry name" value="MIP"/>
</dbReference>
<feature type="transmembrane region" description="Helical" evidence="9">
    <location>
        <begin position="157"/>
        <end position="179"/>
    </location>
</feature>
<dbReference type="AlphaFoldDB" id="A0A3A1U2D2"/>
<dbReference type="PANTHER" id="PTHR19139:SF199">
    <property type="entry name" value="MIP17260P"/>
    <property type="match status" value="1"/>
</dbReference>
<feature type="transmembrane region" description="Helical" evidence="9">
    <location>
        <begin position="186"/>
        <end position="209"/>
    </location>
</feature>
<comment type="caution">
    <text evidence="10">The sequence shown here is derived from an EMBL/GenBank/DDBJ whole genome shotgun (WGS) entry which is preliminary data.</text>
</comment>
<evidence type="ECO:0000256" key="6">
    <source>
        <dbReference type="ARBA" id="ARBA00022989"/>
    </source>
</evidence>
<evidence type="ECO:0000256" key="3">
    <source>
        <dbReference type="ARBA" id="ARBA00022448"/>
    </source>
</evidence>
<sequence length="262" mass="25659">MASSTLPDARVGSRADAAPRVGAVLAAEVFGTFLLVLGGVGTAVFAAAFPSAQDNALGVGHLGVALAFGLALAAGVLTVGRVSGGHFNPAVTVGLAVADRTPWRAVPGYVVAQLVGGALGTSVLVLVAAGGPAGFLAAARSTGFASNGWGARSPGGFGLPAVLLTEVVLTAVFVGLILAVTARPELAAIAPFAIGLTLTAIHLVSIPISNTSVNPARSVATAIYGGPGALAQVWAFVLAPVVGAVIAGAVHRAAVLRAERLR</sequence>
<feature type="transmembrane region" description="Helical" evidence="9">
    <location>
        <begin position="229"/>
        <end position="250"/>
    </location>
</feature>
<name>A0A3A1U2D2_9MICO</name>
<evidence type="ECO:0000313" key="11">
    <source>
        <dbReference type="Proteomes" id="UP000265742"/>
    </source>
</evidence>
<accession>A0A3A1U2D2</accession>
<feature type="transmembrane region" description="Helical" evidence="9">
    <location>
        <begin position="110"/>
        <end position="137"/>
    </location>
</feature>
<dbReference type="InterPro" id="IPR034294">
    <property type="entry name" value="Aquaporin_transptr"/>
</dbReference>
<dbReference type="RefSeq" id="WP_119480831.1">
    <property type="nucleotide sequence ID" value="NZ_QXTG01000001.1"/>
</dbReference>
<evidence type="ECO:0000256" key="1">
    <source>
        <dbReference type="ARBA" id="ARBA00004651"/>
    </source>
</evidence>
<dbReference type="Pfam" id="PF00230">
    <property type="entry name" value="MIP"/>
    <property type="match status" value="1"/>
</dbReference>
<evidence type="ECO:0000256" key="2">
    <source>
        <dbReference type="ARBA" id="ARBA00006175"/>
    </source>
</evidence>
<organism evidence="10 11">
    <name type="scientific">Amnibacterium setariae</name>
    <dbReference type="NCBI Taxonomy" id="2306585"/>
    <lineage>
        <taxon>Bacteria</taxon>
        <taxon>Bacillati</taxon>
        <taxon>Actinomycetota</taxon>
        <taxon>Actinomycetes</taxon>
        <taxon>Micrococcales</taxon>
        <taxon>Microbacteriaceae</taxon>
        <taxon>Amnibacterium</taxon>
    </lineage>
</organism>
<dbReference type="InterPro" id="IPR023271">
    <property type="entry name" value="Aquaporin-like"/>
</dbReference>
<keyword evidence="3 8" id="KW-0813">Transport</keyword>
<comment type="similarity">
    <text evidence="2 8">Belongs to the MIP/aquaporin (TC 1.A.8) family.</text>
</comment>
<evidence type="ECO:0000313" key="10">
    <source>
        <dbReference type="EMBL" id="RIX30470.1"/>
    </source>
</evidence>
<dbReference type="Gene3D" id="1.20.1080.10">
    <property type="entry name" value="Glycerol uptake facilitator protein"/>
    <property type="match status" value="1"/>
</dbReference>
<reference evidence="11" key="1">
    <citation type="submission" date="2018-09" db="EMBL/GenBank/DDBJ databases">
        <authorList>
            <person name="Kim I."/>
        </authorList>
    </citation>
    <scope>NUCLEOTIDE SEQUENCE [LARGE SCALE GENOMIC DNA]</scope>
    <source>
        <strain evidence="11">DD4a</strain>
    </source>
</reference>
<dbReference type="EMBL" id="QXTG01000001">
    <property type="protein sequence ID" value="RIX30470.1"/>
    <property type="molecule type" value="Genomic_DNA"/>
</dbReference>
<evidence type="ECO:0000256" key="5">
    <source>
        <dbReference type="ARBA" id="ARBA00022692"/>
    </source>
</evidence>
<feature type="transmembrane region" description="Helical" evidence="9">
    <location>
        <begin position="59"/>
        <end position="79"/>
    </location>
</feature>
<keyword evidence="6 9" id="KW-1133">Transmembrane helix</keyword>
<evidence type="ECO:0000256" key="4">
    <source>
        <dbReference type="ARBA" id="ARBA00022475"/>
    </source>
</evidence>
<dbReference type="InterPro" id="IPR022357">
    <property type="entry name" value="MIP_CS"/>
</dbReference>
<gene>
    <name evidence="10" type="ORF">D1781_03310</name>
</gene>
<dbReference type="SUPFAM" id="SSF81338">
    <property type="entry name" value="Aquaporin-like"/>
    <property type="match status" value="1"/>
</dbReference>
<dbReference type="PRINTS" id="PR00783">
    <property type="entry name" value="MINTRINSICP"/>
</dbReference>
<comment type="subcellular location">
    <subcellularLocation>
        <location evidence="1">Cell membrane</location>
        <topology evidence="1">Multi-pass membrane protein</topology>
    </subcellularLocation>
</comment>
<keyword evidence="4" id="KW-1003">Cell membrane</keyword>
<feature type="transmembrane region" description="Helical" evidence="9">
    <location>
        <begin position="21"/>
        <end position="47"/>
    </location>
</feature>
<protein>
    <submittedName>
        <fullName evidence="10">Aquaporin Z</fullName>
    </submittedName>
</protein>
<proteinExistence type="inferred from homology"/>
<keyword evidence="5 8" id="KW-0812">Transmembrane</keyword>
<dbReference type="Proteomes" id="UP000265742">
    <property type="component" value="Unassembled WGS sequence"/>
</dbReference>
<keyword evidence="11" id="KW-1185">Reference proteome</keyword>
<dbReference type="PANTHER" id="PTHR19139">
    <property type="entry name" value="AQUAPORIN TRANSPORTER"/>
    <property type="match status" value="1"/>
</dbReference>
<evidence type="ECO:0000256" key="8">
    <source>
        <dbReference type="RuleBase" id="RU000477"/>
    </source>
</evidence>
<dbReference type="OrthoDB" id="9807293at2"/>
<evidence type="ECO:0000256" key="7">
    <source>
        <dbReference type="ARBA" id="ARBA00023136"/>
    </source>
</evidence>
<dbReference type="GO" id="GO:0015250">
    <property type="term" value="F:water channel activity"/>
    <property type="evidence" value="ECO:0007669"/>
    <property type="project" value="TreeGrafter"/>
</dbReference>
<dbReference type="PROSITE" id="PS00221">
    <property type="entry name" value="MIP"/>
    <property type="match status" value="1"/>
</dbReference>
<dbReference type="GO" id="GO:0005886">
    <property type="term" value="C:plasma membrane"/>
    <property type="evidence" value="ECO:0007669"/>
    <property type="project" value="UniProtKB-SubCell"/>
</dbReference>
<evidence type="ECO:0000256" key="9">
    <source>
        <dbReference type="SAM" id="Phobius"/>
    </source>
</evidence>